<evidence type="ECO:0000256" key="3">
    <source>
        <dbReference type="ARBA" id="ARBA00011994"/>
    </source>
</evidence>
<dbReference type="Proteomes" id="UP000490800">
    <property type="component" value="Unassembled WGS sequence"/>
</dbReference>
<dbReference type="Gene3D" id="3.30.470.20">
    <property type="entry name" value="ATP-grasp fold, B domain"/>
    <property type="match status" value="1"/>
</dbReference>
<dbReference type="InterPro" id="IPR040442">
    <property type="entry name" value="Pyrv_kinase-like_dom_sf"/>
</dbReference>
<dbReference type="SUPFAM" id="SSF51621">
    <property type="entry name" value="Phosphoenolpyruvate/pyruvate domain"/>
    <property type="match status" value="1"/>
</dbReference>
<comment type="similarity">
    <text evidence="2 11">Belongs to the PEP-utilizing enzyme family.</text>
</comment>
<accession>A0A7X3K033</accession>
<feature type="binding site" evidence="14">
    <location>
        <position position="821"/>
    </location>
    <ligand>
        <name>Mg(2+)</name>
        <dbReference type="ChEBI" id="CHEBI:18420"/>
    </ligand>
</feature>
<dbReference type="GO" id="GO:0046872">
    <property type="term" value="F:metal ion binding"/>
    <property type="evidence" value="ECO:0007669"/>
    <property type="project" value="UniProtKB-UniRule"/>
</dbReference>
<feature type="binding site" evidence="13">
    <location>
        <position position="819"/>
    </location>
    <ligand>
        <name>substrate</name>
    </ligand>
</feature>
<keyword evidence="19" id="KW-0670">Pyruvate</keyword>
<feature type="domain" description="Pyruvate phosphate dikinase AMP/ATP-binding" evidence="17">
    <location>
        <begin position="57"/>
        <end position="298"/>
    </location>
</feature>
<evidence type="ECO:0000259" key="16">
    <source>
        <dbReference type="Pfam" id="PF00391"/>
    </source>
</evidence>
<feature type="region of interest" description="Disordered" evidence="15">
    <location>
        <begin position="641"/>
        <end position="692"/>
    </location>
</feature>
<comment type="caution">
    <text evidence="19">The sequence shown here is derived from an EMBL/GenBank/DDBJ whole genome shotgun (WGS) entry which is preliminary data.</text>
</comment>
<feature type="active site" description="Proton donor" evidence="12">
    <location>
        <position position="884"/>
    </location>
</feature>
<evidence type="ECO:0000256" key="2">
    <source>
        <dbReference type="ARBA" id="ARBA00007837"/>
    </source>
</evidence>
<evidence type="ECO:0000256" key="7">
    <source>
        <dbReference type="ARBA" id="ARBA00022741"/>
    </source>
</evidence>
<keyword evidence="10 14" id="KW-0460">Magnesium</keyword>
<evidence type="ECO:0000256" key="6">
    <source>
        <dbReference type="ARBA" id="ARBA00022723"/>
    </source>
</evidence>
<keyword evidence="7" id="KW-0547">Nucleotide-binding</keyword>
<feature type="binding site" evidence="13">
    <location>
        <position position="818"/>
    </location>
    <ligand>
        <name>substrate</name>
    </ligand>
</feature>
<evidence type="ECO:0000313" key="20">
    <source>
        <dbReference type="Proteomes" id="UP000490800"/>
    </source>
</evidence>
<evidence type="ECO:0000259" key="17">
    <source>
        <dbReference type="Pfam" id="PF01326"/>
    </source>
</evidence>
<dbReference type="InterPro" id="IPR000121">
    <property type="entry name" value="PEP_util_C"/>
</dbReference>
<dbReference type="Pfam" id="PF01326">
    <property type="entry name" value="PPDK_N"/>
    <property type="match status" value="2"/>
</dbReference>
<dbReference type="InterPro" id="IPR036637">
    <property type="entry name" value="Phosphohistidine_dom_sf"/>
</dbReference>
<evidence type="ECO:0000256" key="13">
    <source>
        <dbReference type="PIRSR" id="PIRSR000853-2"/>
    </source>
</evidence>
<evidence type="ECO:0000313" key="19">
    <source>
        <dbReference type="EMBL" id="MVP00561.1"/>
    </source>
</evidence>
<dbReference type="InterPro" id="IPR018274">
    <property type="entry name" value="PEP_util_AS"/>
</dbReference>
<dbReference type="PROSITE" id="PS00370">
    <property type="entry name" value="PEP_ENZYMES_PHOS_SITE"/>
    <property type="match status" value="1"/>
</dbReference>
<evidence type="ECO:0000256" key="14">
    <source>
        <dbReference type="PIRSR" id="PIRSR000853-3"/>
    </source>
</evidence>
<dbReference type="NCBIfam" id="TIGR01828">
    <property type="entry name" value="pyru_phos_dikin"/>
    <property type="match status" value="1"/>
</dbReference>
<dbReference type="SUPFAM" id="SSF56059">
    <property type="entry name" value="Glutathione synthetase ATP-binding domain-like"/>
    <property type="match status" value="1"/>
</dbReference>
<dbReference type="InterPro" id="IPR013815">
    <property type="entry name" value="ATP_grasp_subdomain_1"/>
</dbReference>
<comment type="catalytic activity">
    <reaction evidence="11">
        <text>pyruvate + phosphate + ATP = phosphoenolpyruvate + AMP + diphosphate + H(+)</text>
        <dbReference type="Rhea" id="RHEA:10756"/>
        <dbReference type="ChEBI" id="CHEBI:15361"/>
        <dbReference type="ChEBI" id="CHEBI:15378"/>
        <dbReference type="ChEBI" id="CHEBI:30616"/>
        <dbReference type="ChEBI" id="CHEBI:33019"/>
        <dbReference type="ChEBI" id="CHEBI:43474"/>
        <dbReference type="ChEBI" id="CHEBI:58702"/>
        <dbReference type="ChEBI" id="CHEBI:456215"/>
        <dbReference type="EC" id="2.7.9.1"/>
    </reaction>
</comment>
<evidence type="ECO:0000256" key="8">
    <source>
        <dbReference type="ARBA" id="ARBA00022777"/>
    </source>
</evidence>
<comment type="cofactor">
    <cofactor evidence="1 11 14">
        <name>Mg(2+)</name>
        <dbReference type="ChEBI" id="CHEBI:18420"/>
    </cofactor>
</comment>
<protein>
    <recommendedName>
        <fullName evidence="4 11">Pyruvate, phosphate dikinase</fullName>
        <ecNumber evidence="3 11">2.7.9.1</ecNumber>
    </recommendedName>
</protein>
<feature type="domain" description="PEP-utilising enzyme mobile" evidence="16">
    <location>
        <begin position="420"/>
        <end position="500"/>
    </location>
</feature>
<dbReference type="RefSeq" id="WP_157336269.1">
    <property type="nucleotide sequence ID" value="NZ_RHLK01000007.1"/>
</dbReference>
<dbReference type="Pfam" id="PF02896">
    <property type="entry name" value="PEP-utilizers_C"/>
    <property type="match status" value="1"/>
</dbReference>
<dbReference type="Gene3D" id="1.10.189.10">
    <property type="entry name" value="Pyruvate Phosphate Dikinase, domain 2"/>
    <property type="match status" value="1"/>
</dbReference>
<dbReference type="InterPro" id="IPR002192">
    <property type="entry name" value="PPDK_AMP/ATP-bd"/>
</dbReference>
<dbReference type="PANTHER" id="PTHR22931:SF9">
    <property type="entry name" value="PYRUVATE, PHOSPHATE DIKINASE 1, CHLOROPLASTIC"/>
    <property type="match status" value="1"/>
</dbReference>
<keyword evidence="5 19" id="KW-0808">Transferase</keyword>
<dbReference type="NCBIfam" id="NF004531">
    <property type="entry name" value="PRK05878.1"/>
    <property type="match status" value="1"/>
</dbReference>
<name>A0A7X3K033_9BACL</name>
<sequence length="942" mass="102186">MSKQWLMHFEEGNQSLAGLLGGKGANLAEMTRAGLAVPPGFTITTEACRAYYLESRLPGGLFREVREAMTVLEVRKGQRFGDAAAPLLVSVRSGSVTSMPGMMDTILNLGLNDETVQGLAAATNNPRFAYDCYRRLIQMFGTVVFGIEGAWFEKKLHALKEAHAAHSDQSVTAEAWQELIGTYKSLILKRAGTAFPQDVYEQLHMAVEAVFRSWNNSRAQIYRRLNGIPDEQGTAVNIQAMVFGNLNEASGTGVVFTRNPSTGEGVLFGEYLTNAQGEDVVAGVRTPQPIAGLQQDMPAIYEQLVAMAGLLEKHYRDMQDIEFTIENGTLYMLQTRSGKRTAQAAMRIAVELVRAGILTREEALMRVEPSHLDQLLHPSLDESAAPAALGTGLPASPGAACGQAVFTADEAQEQARSGKAVILVRTETTPEDIHGVLAARGVLTSRGGMTSHAAVVARGMGKPCVCGCEALVIHAKQRRAVIGGQTIAEGDWLTIDGATGRVMIGEVPLKEADMSAELLEMLQWADDVRGMKVYANADNPEDAAKARSFGAEGVGLCRTEHMFLSPQRLPIVQKMILADTEAVRAEALGELLPMQRSDFAAIFRAMAGLPVTIRLLDPPLHEFLPNLEDLLTRHAHLSAARKERAASTPETDESPGIPAAANSNERSSGPVIRSDVSRESIPAGGRQSPESDLELQQLEALIRKVRGLHEVNPMLGQRGCRLGILFPEIYGMQIEAIFAAVQDCIRDGIEVSPEIMIPLVGHANELRIMRELVDQVAQKMLGDNRNAVPYRVGTMIEVPRAALTAPQIAAHADFFSFGTNDLTQMTFGYSRDDAEGKFLTHYVDNKLLPDNPFQVLDRDGVGQLIDLAVTRARALKPKLKTGVCGEHGGDPKSIRLCREMGLDYVSCSPYRVPIARIAAAQAEIEAAEAEKNSLAEQQKIVS</sequence>
<evidence type="ECO:0000256" key="5">
    <source>
        <dbReference type="ARBA" id="ARBA00022679"/>
    </source>
</evidence>
<feature type="binding site" evidence="13">
    <location>
        <position position="797"/>
    </location>
    <ligand>
        <name>substrate</name>
    </ligand>
</feature>
<dbReference type="InterPro" id="IPR023151">
    <property type="entry name" value="PEP_util_CS"/>
</dbReference>
<dbReference type="InterPro" id="IPR015813">
    <property type="entry name" value="Pyrv/PenolPyrv_kinase-like_dom"/>
</dbReference>
<keyword evidence="6 14" id="KW-0479">Metal-binding</keyword>
<dbReference type="GO" id="GO:0005524">
    <property type="term" value="F:ATP binding"/>
    <property type="evidence" value="ECO:0007669"/>
    <property type="project" value="UniProtKB-UniRule"/>
</dbReference>
<dbReference type="Gene3D" id="3.50.30.10">
    <property type="entry name" value="Phosphohistidine domain"/>
    <property type="match status" value="1"/>
</dbReference>
<feature type="binding site" evidence="13">
    <location>
        <position position="558"/>
    </location>
    <ligand>
        <name>substrate</name>
    </ligand>
</feature>
<organism evidence="19 20">
    <name type="scientific">Paenibacillus lutrae</name>
    <dbReference type="NCBI Taxonomy" id="2078573"/>
    <lineage>
        <taxon>Bacteria</taxon>
        <taxon>Bacillati</taxon>
        <taxon>Bacillota</taxon>
        <taxon>Bacilli</taxon>
        <taxon>Bacillales</taxon>
        <taxon>Paenibacillaceae</taxon>
        <taxon>Paenibacillus</taxon>
    </lineage>
</organism>
<feature type="domain" description="PEP-utilising enzyme C-terminal" evidence="18">
    <location>
        <begin position="515"/>
        <end position="923"/>
    </location>
</feature>
<dbReference type="OrthoDB" id="9765468at2"/>
<feature type="binding site" evidence="13">
    <location>
        <position position="821"/>
    </location>
    <ligand>
        <name>substrate</name>
    </ligand>
</feature>
<evidence type="ECO:0000256" key="9">
    <source>
        <dbReference type="ARBA" id="ARBA00022840"/>
    </source>
</evidence>
<dbReference type="AlphaFoldDB" id="A0A7X3K033"/>
<evidence type="ECO:0000256" key="1">
    <source>
        <dbReference type="ARBA" id="ARBA00001946"/>
    </source>
</evidence>
<dbReference type="Pfam" id="PF00391">
    <property type="entry name" value="PEP-utilizers"/>
    <property type="match status" value="1"/>
</dbReference>
<dbReference type="SUPFAM" id="SSF52009">
    <property type="entry name" value="Phosphohistidine domain"/>
    <property type="match status" value="1"/>
</dbReference>
<dbReference type="Gene3D" id="3.30.1490.20">
    <property type="entry name" value="ATP-grasp fold, A domain"/>
    <property type="match status" value="1"/>
</dbReference>
<evidence type="ECO:0000256" key="12">
    <source>
        <dbReference type="PIRSR" id="PIRSR000853-1"/>
    </source>
</evidence>
<evidence type="ECO:0000259" key="18">
    <source>
        <dbReference type="Pfam" id="PF02896"/>
    </source>
</evidence>
<dbReference type="PANTHER" id="PTHR22931">
    <property type="entry name" value="PHOSPHOENOLPYRUVATE DIKINASE-RELATED"/>
    <property type="match status" value="1"/>
</dbReference>
<keyword evidence="9" id="KW-0067">ATP-binding</keyword>
<dbReference type="PROSITE" id="PS00742">
    <property type="entry name" value="PEP_ENZYMES_2"/>
    <property type="match status" value="1"/>
</dbReference>
<dbReference type="GO" id="GO:0050242">
    <property type="term" value="F:pyruvate, phosphate dikinase activity"/>
    <property type="evidence" value="ECO:0007669"/>
    <property type="project" value="UniProtKB-UniRule"/>
</dbReference>
<feature type="domain" description="Pyruvate phosphate dikinase AMP/ATP-binding" evidence="17">
    <location>
        <begin position="302"/>
        <end position="348"/>
    </location>
</feature>
<feature type="binding site" evidence="13">
    <location>
        <position position="820"/>
    </location>
    <ligand>
        <name>substrate</name>
    </ligand>
</feature>
<dbReference type="InterPro" id="IPR008279">
    <property type="entry name" value="PEP-util_enz_mobile_dom"/>
</dbReference>
<proteinExistence type="inferred from homology"/>
<evidence type="ECO:0000256" key="11">
    <source>
        <dbReference type="PIRNR" id="PIRNR000853"/>
    </source>
</evidence>
<feature type="binding site" evidence="13">
    <location>
        <position position="614"/>
    </location>
    <ligand>
        <name>substrate</name>
    </ligand>
</feature>
<keyword evidence="8 19" id="KW-0418">Kinase</keyword>
<dbReference type="EC" id="2.7.9.1" evidence="3 11"/>
<evidence type="ECO:0000256" key="4">
    <source>
        <dbReference type="ARBA" id="ARBA00020138"/>
    </source>
</evidence>
<dbReference type="Gene3D" id="1.20.80.30">
    <property type="match status" value="1"/>
</dbReference>
<evidence type="ECO:0000256" key="10">
    <source>
        <dbReference type="ARBA" id="ARBA00022842"/>
    </source>
</evidence>
<dbReference type="GO" id="GO:0016301">
    <property type="term" value="F:kinase activity"/>
    <property type="evidence" value="ECO:0007669"/>
    <property type="project" value="UniProtKB-UniRule"/>
</dbReference>
<dbReference type="EMBL" id="RHLK01000007">
    <property type="protein sequence ID" value="MVP00561.1"/>
    <property type="molecule type" value="Genomic_DNA"/>
</dbReference>
<dbReference type="Gene3D" id="3.20.20.60">
    <property type="entry name" value="Phosphoenolpyruvate-binding domains"/>
    <property type="match status" value="1"/>
</dbReference>
<feature type="binding site" evidence="14">
    <location>
        <position position="797"/>
    </location>
    <ligand>
        <name>Mg(2+)</name>
        <dbReference type="ChEBI" id="CHEBI:18420"/>
    </ligand>
</feature>
<feature type="active site" description="Tele-phosphohistidine intermediate" evidence="12">
    <location>
        <position position="452"/>
    </location>
</feature>
<evidence type="ECO:0000256" key="15">
    <source>
        <dbReference type="SAM" id="MobiDB-lite"/>
    </source>
</evidence>
<keyword evidence="20" id="KW-1185">Reference proteome</keyword>
<gene>
    <name evidence="19" type="ORF">EDM21_13685</name>
</gene>
<reference evidence="19 20" key="1">
    <citation type="journal article" date="2019" name="Microorganisms">
        <title>Paenibacillus lutrae sp. nov., A Chitinolytic Species Isolated from A River Otter in Castril Natural Park, Granada, Spain.</title>
        <authorList>
            <person name="Rodriguez M."/>
            <person name="Reina J.C."/>
            <person name="Bejar V."/>
            <person name="Llamas I."/>
        </authorList>
    </citation>
    <scope>NUCLEOTIDE SEQUENCE [LARGE SCALE GENOMIC DNA]</scope>
    <source>
        <strain evidence="19 20">N10</strain>
    </source>
</reference>
<dbReference type="PIRSF" id="PIRSF000853">
    <property type="entry name" value="PPDK"/>
    <property type="match status" value="1"/>
</dbReference>
<dbReference type="InterPro" id="IPR010121">
    <property type="entry name" value="Pyruvate_phosphate_dikinase"/>
</dbReference>